<comment type="catalytic activity">
    <reaction evidence="3">
        <text>uridine + phosphate = alpha-D-ribose 1-phosphate + uracil</text>
        <dbReference type="Rhea" id="RHEA:24388"/>
        <dbReference type="ChEBI" id="CHEBI:16704"/>
        <dbReference type="ChEBI" id="CHEBI:17568"/>
        <dbReference type="ChEBI" id="CHEBI:43474"/>
        <dbReference type="ChEBI" id="CHEBI:57720"/>
        <dbReference type="EC" id="2.4.2.3"/>
    </reaction>
</comment>
<dbReference type="AlphaFoldDB" id="A0A845R287"/>
<organism evidence="5 6">
    <name type="scientific">Senegalia massiliensis</name>
    <dbReference type="NCBI Taxonomy" id="1720316"/>
    <lineage>
        <taxon>Bacteria</taxon>
        <taxon>Bacillati</taxon>
        <taxon>Bacillota</taxon>
        <taxon>Clostridia</taxon>
        <taxon>Eubacteriales</taxon>
        <taxon>Clostridiaceae</taxon>
        <taxon>Senegalia</taxon>
    </lineage>
</organism>
<dbReference type="EMBL" id="QXXA01000007">
    <property type="protein sequence ID" value="NBI06693.1"/>
    <property type="molecule type" value="Genomic_DNA"/>
</dbReference>
<evidence type="ECO:0000313" key="5">
    <source>
        <dbReference type="EMBL" id="NBI06693.1"/>
    </source>
</evidence>
<reference evidence="5 6" key="1">
    <citation type="submission" date="2018-08" db="EMBL/GenBank/DDBJ databases">
        <title>Murine metabolic-syndrome-specific gut microbial biobank.</title>
        <authorList>
            <person name="Liu C."/>
        </authorList>
    </citation>
    <scope>NUCLEOTIDE SEQUENCE [LARGE SCALE GENOMIC DNA]</scope>
    <source>
        <strain evidence="5 6">583</strain>
    </source>
</reference>
<dbReference type="GO" id="GO:0005829">
    <property type="term" value="C:cytosol"/>
    <property type="evidence" value="ECO:0007669"/>
    <property type="project" value="TreeGrafter"/>
</dbReference>
<dbReference type="SUPFAM" id="SSF53167">
    <property type="entry name" value="Purine and uridine phosphorylases"/>
    <property type="match status" value="1"/>
</dbReference>
<evidence type="ECO:0000259" key="4">
    <source>
        <dbReference type="Pfam" id="PF01048"/>
    </source>
</evidence>
<keyword evidence="6" id="KW-1185">Reference proteome</keyword>
<dbReference type="InterPro" id="IPR000845">
    <property type="entry name" value="Nucleoside_phosphorylase_d"/>
</dbReference>
<evidence type="ECO:0000256" key="1">
    <source>
        <dbReference type="ARBA" id="ARBA00011888"/>
    </source>
</evidence>
<dbReference type="Gene3D" id="3.40.50.1580">
    <property type="entry name" value="Nucleoside phosphorylase domain"/>
    <property type="match status" value="1"/>
</dbReference>
<dbReference type="PANTHER" id="PTHR43691">
    <property type="entry name" value="URIDINE PHOSPHORYLASE"/>
    <property type="match status" value="1"/>
</dbReference>
<feature type="domain" description="Nucleoside phosphorylase" evidence="4">
    <location>
        <begin position="35"/>
        <end position="221"/>
    </location>
</feature>
<name>A0A845R287_9CLOT</name>
<proteinExistence type="predicted"/>
<protein>
    <recommendedName>
        <fullName evidence="2">Uridine phosphorylase</fullName>
        <ecNumber evidence="1">2.4.2.3</ecNumber>
    </recommendedName>
</protein>
<dbReference type="EC" id="2.4.2.3" evidence="1"/>
<dbReference type="OrthoDB" id="7945729at2"/>
<dbReference type="CDD" id="cd09007">
    <property type="entry name" value="NP-I_spr0068"/>
    <property type="match status" value="1"/>
</dbReference>
<dbReference type="Proteomes" id="UP000467132">
    <property type="component" value="Unassembled WGS sequence"/>
</dbReference>
<evidence type="ECO:0000256" key="3">
    <source>
        <dbReference type="ARBA" id="ARBA00048447"/>
    </source>
</evidence>
<sequence>MMLKRDFPILEFDSALKAKIEPSDTIKNQRDIPEHCVITFFGDVIKRMISEGRLKKVGKFKTCTVVLPIYETEVDGKPIGIVQGYLGAAGSGAQLEQLIAMGFKKFIVCGTAGALKKDIQLGHLIVPYSAIRDEGLSYHYLKPSREVECSKSALKCITKYLKVNEIPFIEAKTWTTDAFYRETDDKIDLRISEGCVTVEMEAAAFFAVAKFRSVVLGQILYGGDDLSGIKWDSRNWNRLEDLRINLVDLSMEICLEL</sequence>
<accession>A0A845R287</accession>
<gene>
    <name evidence="5" type="ORF">D3Z33_07440</name>
</gene>
<dbReference type="PANTHER" id="PTHR43691:SF11">
    <property type="entry name" value="FI09636P-RELATED"/>
    <property type="match status" value="1"/>
</dbReference>
<comment type="caution">
    <text evidence="5">The sequence shown here is derived from an EMBL/GenBank/DDBJ whole genome shotgun (WGS) entry which is preliminary data.</text>
</comment>
<dbReference type="GO" id="GO:0004850">
    <property type="term" value="F:uridine phosphorylase activity"/>
    <property type="evidence" value="ECO:0007669"/>
    <property type="project" value="UniProtKB-EC"/>
</dbReference>
<dbReference type="Pfam" id="PF01048">
    <property type="entry name" value="PNP_UDP_1"/>
    <property type="match status" value="1"/>
</dbReference>
<evidence type="ECO:0000256" key="2">
    <source>
        <dbReference type="ARBA" id="ARBA00021980"/>
    </source>
</evidence>
<dbReference type="GO" id="GO:0004731">
    <property type="term" value="F:purine-nucleoside phosphorylase activity"/>
    <property type="evidence" value="ECO:0007669"/>
    <property type="project" value="TreeGrafter"/>
</dbReference>
<dbReference type="GO" id="GO:0006152">
    <property type="term" value="P:purine nucleoside catabolic process"/>
    <property type="evidence" value="ECO:0007669"/>
    <property type="project" value="TreeGrafter"/>
</dbReference>
<dbReference type="InterPro" id="IPR035994">
    <property type="entry name" value="Nucleoside_phosphorylase_sf"/>
</dbReference>
<evidence type="ECO:0000313" key="6">
    <source>
        <dbReference type="Proteomes" id="UP000467132"/>
    </source>
</evidence>